<proteinExistence type="predicted"/>
<evidence type="ECO:0000313" key="2">
    <source>
        <dbReference type="EMBL" id="CCX04375.1"/>
    </source>
</evidence>
<dbReference type="AlphaFoldDB" id="U4L2T4"/>
<reference evidence="2 3" key="1">
    <citation type="journal article" date="2013" name="PLoS Genet.">
        <title>The genome and development-dependent transcriptomes of Pyronema confluens: a window into fungal evolution.</title>
        <authorList>
            <person name="Traeger S."/>
            <person name="Altegoer F."/>
            <person name="Freitag M."/>
            <person name="Gabaldon T."/>
            <person name="Kempken F."/>
            <person name="Kumar A."/>
            <person name="Marcet-Houben M."/>
            <person name="Poggeler S."/>
            <person name="Stajich J.E."/>
            <person name="Nowrousian M."/>
        </authorList>
    </citation>
    <scope>NUCLEOTIDE SEQUENCE [LARGE SCALE GENOMIC DNA]</scope>
    <source>
        <strain evidence="3">CBS 100304</strain>
        <tissue evidence="2">Vegetative mycelium</tissue>
    </source>
</reference>
<feature type="compositionally biased region" description="Low complexity" evidence="1">
    <location>
        <begin position="238"/>
        <end position="248"/>
    </location>
</feature>
<feature type="region of interest" description="Disordered" evidence="1">
    <location>
        <begin position="76"/>
        <end position="111"/>
    </location>
</feature>
<accession>U4L2T4</accession>
<feature type="region of interest" description="Disordered" evidence="1">
    <location>
        <begin position="1"/>
        <end position="56"/>
    </location>
</feature>
<dbReference type="Gene3D" id="3.40.50.300">
    <property type="entry name" value="P-loop containing nucleotide triphosphate hydrolases"/>
    <property type="match status" value="1"/>
</dbReference>
<sequence length="743" mass="79318">MSSISGGWSSKSEADSNQISDENARPVKAAELQTGNGSVISANAATPTTSASSTLVPDTSPAVFTPLFLGSSQPSSLFAPQSNVPQSTPAFQISNGSTAAPTSQSTASLFGSTSGNTVTTLQPATSIFGSTSTPKPAASLFGNVAVPASSTTQPTTSLFSSTPAPGLFGSSSLFGSTPAPGIFGSAPAPASSTTQPASMFFCGAAITQPVTPSLFGSTGTSRPLFPPVLEGSTPLFGSPSSSTTASTADAKKSSPLILSNPRTTLIATSKKRVPQIPAGSNAKITAGLYAPSDEELSDDDLEEMPSLDEQMCLLSMDTVEGEESELANTDVKNAVMFTADVLKKTKHRKLLPQYKSCLLPTRTLGLLNRPLSAMVFHFSAYTSKHAFRPCEAAFLAVPNPHFNIKPVPVTILVPPSNYLALKAAYGQIPNVKVYPLRLRPEDLNINAMLTLMSVNSNNSNPPLYMSTVTKILRDMAAKSTVFDFKQFRRELVNADFDDRQMKPLEQRLDLLESFLVTDGKKDKGGFEFKEGSITIVDLSCPFVDENTACVLFNICLGVYLQDNNSVAGKVVAVDEAHKYITKSPASKVLTESLLALIRQQRHYGARIIISTQEPTVDPRLMDLCSATLVHRFTSPVWFSVLKKHISVIEDESKDAALFRKMVDLRVGQGLLFASSAVINKETAVDLSVEVEKKKDESGDEREDASSEVQVENEGVLEKLGSRFLKIKIRKRLTADGGKSIVSV</sequence>
<dbReference type="OrthoDB" id="2316594at2759"/>
<feature type="compositionally biased region" description="Low complexity" evidence="1">
    <location>
        <begin position="97"/>
        <end position="108"/>
    </location>
</feature>
<dbReference type="eggNOG" id="ENOG502QQSW">
    <property type="taxonomic scope" value="Eukaryota"/>
</dbReference>
<feature type="compositionally biased region" description="Low complexity" evidence="1">
    <location>
        <begin position="1"/>
        <end position="11"/>
    </location>
</feature>
<gene>
    <name evidence="2" type="ORF">PCON_01952</name>
</gene>
<feature type="region of interest" description="Disordered" evidence="1">
    <location>
        <begin position="232"/>
        <end position="253"/>
    </location>
</feature>
<protein>
    <submittedName>
        <fullName evidence="2">Uncharacterized protein</fullName>
    </submittedName>
</protein>
<name>U4L2T4_PYROM</name>
<keyword evidence="3" id="KW-1185">Reference proteome</keyword>
<dbReference type="SUPFAM" id="SSF52540">
    <property type="entry name" value="P-loop containing nucleoside triphosphate hydrolases"/>
    <property type="match status" value="1"/>
</dbReference>
<evidence type="ECO:0000313" key="3">
    <source>
        <dbReference type="Proteomes" id="UP000018144"/>
    </source>
</evidence>
<dbReference type="STRING" id="1076935.U4L2T4"/>
<organism evidence="2 3">
    <name type="scientific">Pyronema omphalodes (strain CBS 100304)</name>
    <name type="common">Pyronema confluens</name>
    <dbReference type="NCBI Taxonomy" id="1076935"/>
    <lineage>
        <taxon>Eukaryota</taxon>
        <taxon>Fungi</taxon>
        <taxon>Dikarya</taxon>
        <taxon>Ascomycota</taxon>
        <taxon>Pezizomycotina</taxon>
        <taxon>Pezizomycetes</taxon>
        <taxon>Pezizales</taxon>
        <taxon>Pyronemataceae</taxon>
        <taxon>Pyronema</taxon>
    </lineage>
</organism>
<evidence type="ECO:0000256" key="1">
    <source>
        <dbReference type="SAM" id="MobiDB-lite"/>
    </source>
</evidence>
<dbReference type="EMBL" id="HF935200">
    <property type="protein sequence ID" value="CCX04375.1"/>
    <property type="molecule type" value="Genomic_DNA"/>
</dbReference>
<feature type="compositionally biased region" description="Polar residues" evidence="1">
    <location>
        <begin position="76"/>
        <end position="96"/>
    </location>
</feature>
<dbReference type="Proteomes" id="UP000018144">
    <property type="component" value="Unassembled WGS sequence"/>
</dbReference>
<dbReference type="InterPro" id="IPR027417">
    <property type="entry name" value="P-loop_NTPase"/>
</dbReference>
<feature type="compositionally biased region" description="Low complexity" evidence="1">
    <location>
        <begin position="41"/>
        <end position="54"/>
    </location>
</feature>